<dbReference type="OrthoDB" id="2129688at2759"/>
<organism evidence="1 2">
    <name type="scientific">Saccharata proteae CBS 121410</name>
    <dbReference type="NCBI Taxonomy" id="1314787"/>
    <lineage>
        <taxon>Eukaryota</taxon>
        <taxon>Fungi</taxon>
        <taxon>Dikarya</taxon>
        <taxon>Ascomycota</taxon>
        <taxon>Pezizomycotina</taxon>
        <taxon>Dothideomycetes</taxon>
        <taxon>Dothideomycetes incertae sedis</taxon>
        <taxon>Botryosphaeriales</taxon>
        <taxon>Saccharataceae</taxon>
        <taxon>Saccharata</taxon>
    </lineage>
</organism>
<reference evidence="1" key="1">
    <citation type="journal article" date="2020" name="Stud. Mycol.">
        <title>101 Dothideomycetes genomes: a test case for predicting lifestyles and emergence of pathogens.</title>
        <authorList>
            <person name="Haridas S."/>
            <person name="Albert R."/>
            <person name="Binder M."/>
            <person name="Bloem J."/>
            <person name="Labutti K."/>
            <person name="Salamov A."/>
            <person name="Andreopoulos B."/>
            <person name="Baker S."/>
            <person name="Barry K."/>
            <person name="Bills G."/>
            <person name="Bluhm B."/>
            <person name="Cannon C."/>
            <person name="Castanera R."/>
            <person name="Culley D."/>
            <person name="Daum C."/>
            <person name="Ezra D."/>
            <person name="Gonzalez J."/>
            <person name="Henrissat B."/>
            <person name="Kuo A."/>
            <person name="Liang C."/>
            <person name="Lipzen A."/>
            <person name="Lutzoni F."/>
            <person name="Magnuson J."/>
            <person name="Mondo S."/>
            <person name="Nolan M."/>
            <person name="Ohm R."/>
            <person name="Pangilinan J."/>
            <person name="Park H.-J."/>
            <person name="Ramirez L."/>
            <person name="Alfaro M."/>
            <person name="Sun H."/>
            <person name="Tritt A."/>
            <person name="Yoshinaga Y."/>
            <person name="Zwiers L.-H."/>
            <person name="Turgeon B."/>
            <person name="Goodwin S."/>
            <person name="Spatafora J."/>
            <person name="Crous P."/>
            <person name="Grigoriev I."/>
        </authorList>
    </citation>
    <scope>NUCLEOTIDE SEQUENCE</scope>
    <source>
        <strain evidence="1">CBS 121410</strain>
    </source>
</reference>
<dbReference type="PANTHER" id="PTHR38119">
    <property type="entry name" value="BTB DOMAIN-CONTAINING PROTEIN-RELATED"/>
    <property type="match status" value="1"/>
</dbReference>
<comment type="caution">
    <text evidence="1">The sequence shown here is derived from an EMBL/GenBank/DDBJ whole genome shotgun (WGS) entry which is preliminary data.</text>
</comment>
<accession>A0A9P4HQK3</accession>
<name>A0A9P4HQK3_9PEZI</name>
<proteinExistence type="predicted"/>
<sequence>MAHTADASVAALSFKDGDVTVALSPLHHLRLHSHVLKINSELFEEILTDDVAATLSNKAKNEGKTRYRVELEPGSSSLSLTLRQKLDSAGRTVVMDPPQIYAPPVYANAGVPNPVFGHFQAIFAVFYGKPFKVKTNELATLLPDAYNIIGLVEYLRVKQNILQPIELGFIDHGQTLYRSIANQSLQWLDLACRLRSIIVFKEAAINVIGQWNSLDQAAKASIDSKVRRMCQHKHEKLAAFKRNIEVQLASLRINIIEKERMGAPETRKHSHKIIAWMAQECFISWFCRRLAEPEGAAGPDGGWSLYKKLAKGGEAYIDNRYQEEFVHLTGKGRVVMIDYLDELKYEAKRVVKGLMLNKLQLDVHEDPVPYLTCVTIKAHHCPWVAAEPRQGSQDHRMSF</sequence>
<evidence type="ECO:0008006" key="3">
    <source>
        <dbReference type="Google" id="ProtNLM"/>
    </source>
</evidence>
<gene>
    <name evidence="1" type="ORF">K490DRAFT_59181</name>
</gene>
<evidence type="ECO:0000313" key="2">
    <source>
        <dbReference type="Proteomes" id="UP000799776"/>
    </source>
</evidence>
<dbReference type="AlphaFoldDB" id="A0A9P4HQK3"/>
<keyword evidence="2" id="KW-1185">Reference proteome</keyword>
<evidence type="ECO:0000313" key="1">
    <source>
        <dbReference type="EMBL" id="KAF2084858.1"/>
    </source>
</evidence>
<dbReference type="PANTHER" id="PTHR38119:SF2">
    <property type="entry name" value="TRANSCRIPTION FACTOR DOMAIN-CONTAINING PROTEIN"/>
    <property type="match status" value="1"/>
</dbReference>
<protein>
    <recommendedName>
        <fullName evidence="3">BTB domain-containing protein</fullName>
    </recommendedName>
</protein>
<dbReference type="EMBL" id="ML978736">
    <property type="protein sequence ID" value="KAF2084858.1"/>
    <property type="molecule type" value="Genomic_DNA"/>
</dbReference>
<dbReference type="Proteomes" id="UP000799776">
    <property type="component" value="Unassembled WGS sequence"/>
</dbReference>